<evidence type="ECO:0000313" key="1">
    <source>
        <dbReference type="EMBL" id="KAH3740230.1"/>
    </source>
</evidence>
<sequence>MEQRPLFKGVNFKMMQLWGQRCHLKAAGNHLCEILQLADTKDALDQWERVWSNNIKEQDD</sequence>
<gene>
    <name evidence="1" type="ORF">DPMN_046929</name>
</gene>
<protein>
    <submittedName>
        <fullName evidence="1">Uncharacterized protein</fullName>
    </submittedName>
</protein>
<keyword evidence="2" id="KW-1185">Reference proteome</keyword>
<dbReference type="Proteomes" id="UP000828390">
    <property type="component" value="Unassembled WGS sequence"/>
</dbReference>
<dbReference type="AlphaFoldDB" id="A0A9D4HYN1"/>
<evidence type="ECO:0000313" key="2">
    <source>
        <dbReference type="Proteomes" id="UP000828390"/>
    </source>
</evidence>
<proteinExistence type="predicted"/>
<organism evidence="1 2">
    <name type="scientific">Dreissena polymorpha</name>
    <name type="common">Zebra mussel</name>
    <name type="synonym">Mytilus polymorpha</name>
    <dbReference type="NCBI Taxonomy" id="45954"/>
    <lineage>
        <taxon>Eukaryota</taxon>
        <taxon>Metazoa</taxon>
        <taxon>Spiralia</taxon>
        <taxon>Lophotrochozoa</taxon>
        <taxon>Mollusca</taxon>
        <taxon>Bivalvia</taxon>
        <taxon>Autobranchia</taxon>
        <taxon>Heteroconchia</taxon>
        <taxon>Euheterodonta</taxon>
        <taxon>Imparidentia</taxon>
        <taxon>Neoheterodontei</taxon>
        <taxon>Myida</taxon>
        <taxon>Dreissenoidea</taxon>
        <taxon>Dreissenidae</taxon>
        <taxon>Dreissena</taxon>
    </lineage>
</organism>
<reference evidence="1" key="1">
    <citation type="journal article" date="2019" name="bioRxiv">
        <title>The Genome of the Zebra Mussel, Dreissena polymorpha: A Resource for Invasive Species Research.</title>
        <authorList>
            <person name="McCartney M.A."/>
            <person name="Auch B."/>
            <person name="Kono T."/>
            <person name="Mallez S."/>
            <person name="Zhang Y."/>
            <person name="Obille A."/>
            <person name="Becker A."/>
            <person name="Abrahante J.E."/>
            <person name="Garbe J."/>
            <person name="Badalamenti J.P."/>
            <person name="Herman A."/>
            <person name="Mangelson H."/>
            <person name="Liachko I."/>
            <person name="Sullivan S."/>
            <person name="Sone E.D."/>
            <person name="Koren S."/>
            <person name="Silverstein K.A.T."/>
            <person name="Beckman K.B."/>
            <person name="Gohl D.M."/>
        </authorList>
    </citation>
    <scope>NUCLEOTIDE SEQUENCE</scope>
    <source>
        <strain evidence="1">Duluth1</strain>
        <tissue evidence="1">Whole animal</tissue>
    </source>
</reference>
<reference evidence="1" key="2">
    <citation type="submission" date="2020-11" db="EMBL/GenBank/DDBJ databases">
        <authorList>
            <person name="McCartney M.A."/>
            <person name="Auch B."/>
            <person name="Kono T."/>
            <person name="Mallez S."/>
            <person name="Becker A."/>
            <person name="Gohl D.M."/>
            <person name="Silverstein K.A.T."/>
            <person name="Koren S."/>
            <person name="Bechman K.B."/>
            <person name="Herman A."/>
            <person name="Abrahante J.E."/>
            <person name="Garbe J."/>
        </authorList>
    </citation>
    <scope>NUCLEOTIDE SEQUENCE</scope>
    <source>
        <strain evidence="1">Duluth1</strain>
        <tissue evidence="1">Whole animal</tissue>
    </source>
</reference>
<name>A0A9D4HYN1_DREPO</name>
<accession>A0A9D4HYN1</accession>
<comment type="caution">
    <text evidence="1">The sequence shown here is derived from an EMBL/GenBank/DDBJ whole genome shotgun (WGS) entry which is preliminary data.</text>
</comment>
<dbReference type="EMBL" id="JAIWYP010000011">
    <property type="protein sequence ID" value="KAH3740230.1"/>
    <property type="molecule type" value="Genomic_DNA"/>
</dbReference>